<evidence type="ECO:0000256" key="1">
    <source>
        <dbReference type="ARBA" id="ARBA00001971"/>
    </source>
</evidence>
<organism evidence="10 11">
    <name type="scientific">Zasmidium cellare</name>
    <name type="common">Wine cellar mold</name>
    <name type="synonym">Racodium cellare</name>
    <dbReference type="NCBI Taxonomy" id="395010"/>
    <lineage>
        <taxon>Eukaryota</taxon>
        <taxon>Fungi</taxon>
        <taxon>Dikarya</taxon>
        <taxon>Ascomycota</taxon>
        <taxon>Pezizomycotina</taxon>
        <taxon>Dothideomycetes</taxon>
        <taxon>Dothideomycetidae</taxon>
        <taxon>Mycosphaerellales</taxon>
        <taxon>Mycosphaerellaceae</taxon>
        <taxon>Zasmidium</taxon>
    </lineage>
</organism>
<evidence type="ECO:0000256" key="8">
    <source>
        <dbReference type="RuleBase" id="RU000461"/>
    </source>
</evidence>
<dbReference type="SUPFAM" id="SSF48264">
    <property type="entry name" value="Cytochrome P450"/>
    <property type="match status" value="1"/>
</dbReference>
<comment type="similarity">
    <text evidence="2 8">Belongs to the cytochrome P450 family.</text>
</comment>
<dbReference type="InterPro" id="IPR017972">
    <property type="entry name" value="Cyt_P450_CS"/>
</dbReference>
<dbReference type="PRINTS" id="PR00465">
    <property type="entry name" value="EP450IV"/>
</dbReference>
<dbReference type="InterPro" id="IPR002403">
    <property type="entry name" value="Cyt_P450_E_grp-IV"/>
</dbReference>
<keyword evidence="3 8" id="KW-0349">Heme</keyword>
<dbReference type="CDD" id="cd11041">
    <property type="entry name" value="CYP503A1-like"/>
    <property type="match status" value="1"/>
</dbReference>
<protein>
    <recommendedName>
        <fullName evidence="12">Cytochrome P450</fullName>
    </recommendedName>
</protein>
<evidence type="ECO:0000256" key="5">
    <source>
        <dbReference type="ARBA" id="ARBA00023002"/>
    </source>
</evidence>
<keyword evidence="9" id="KW-0812">Transmembrane</keyword>
<evidence type="ECO:0000313" key="11">
    <source>
        <dbReference type="Proteomes" id="UP001305779"/>
    </source>
</evidence>
<gene>
    <name evidence="10" type="ORF">PRZ48_012007</name>
</gene>
<reference evidence="10 11" key="1">
    <citation type="journal article" date="2023" name="G3 (Bethesda)">
        <title>A chromosome-level genome assembly of Zasmidium syzygii isolated from banana leaves.</title>
        <authorList>
            <person name="van Westerhoven A.C."/>
            <person name="Mehrabi R."/>
            <person name="Talebi R."/>
            <person name="Steentjes M.B.F."/>
            <person name="Corcolon B."/>
            <person name="Chong P.A."/>
            <person name="Kema G.H.J."/>
            <person name="Seidl M.F."/>
        </authorList>
    </citation>
    <scope>NUCLEOTIDE SEQUENCE [LARGE SCALE GENOMIC DNA]</scope>
    <source>
        <strain evidence="10 11">P124</strain>
    </source>
</reference>
<feature type="transmembrane region" description="Helical" evidence="9">
    <location>
        <begin position="40"/>
        <end position="61"/>
    </location>
</feature>
<dbReference type="PANTHER" id="PTHR46206">
    <property type="entry name" value="CYTOCHROME P450"/>
    <property type="match status" value="1"/>
</dbReference>
<dbReference type="InterPro" id="IPR001128">
    <property type="entry name" value="Cyt_P450"/>
</dbReference>
<evidence type="ECO:0008006" key="12">
    <source>
        <dbReference type="Google" id="ProtNLM"/>
    </source>
</evidence>
<dbReference type="Proteomes" id="UP001305779">
    <property type="component" value="Unassembled WGS sequence"/>
</dbReference>
<evidence type="ECO:0000256" key="4">
    <source>
        <dbReference type="ARBA" id="ARBA00022723"/>
    </source>
</evidence>
<comment type="caution">
    <text evidence="10">The sequence shown here is derived from an EMBL/GenBank/DDBJ whole genome shotgun (WGS) entry which is preliminary data.</text>
</comment>
<dbReference type="PROSITE" id="PS00086">
    <property type="entry name" value="CYTOCHROME_P450"/>
    <property type="match status" value="1"/>
</dbReference>
<evidence type="ECO:0000256" key="7">
    <source>
        <dbReference type="ARBA" id="ARBA00023033"/>
    </source>
</evidence>
<evidence type="ECO:0000313" key="10">
    <source>
        <dbReference type="EMBL" id="KAK4497556.1"/>
    </source>
</evidence>
<sequence length="563" mass="63547">MFSNEHDTDSIRFQVVPKPKEATVTEHVKLIGFVFTLLNYAARGLIFGSYLIFLFVFLQLVRISKAPKDIPWVGLKNRKFLPKLRACLSELWVGQEMLDEGYEKYGKQNLPFILPSMLWNTVILPPSNATWIAQQPDSILSGNTTMEQMMGLGYLTHGPNAESCRDFTVIRKDLTRQIMGLSNQVHEEIQAAFDDELAGVGEDGWTNVKLQKVLLDVSFRAGNRIFVGLPMCRDKAYKKAVDRWTAAFGMSTMMLRLLVPEGLRGLFLSAAAIPTKFFERRAARFFLPRIEERLARLKEGGTGIKGEDNDMMQWIIDQNATKADPRELEPANIAGKMILFNIFGKCTPKTKEHKLTSLPATATTGVQSGNTMFNLLTSPHALSTMPQLQTEASQIMPQLQHDPRQIREMTKLDSLLRETLRYHPMTPQGLVRQVVKPGGLTTPDGVYLPEGTHVHSIVKNMHHDLDLFGAGADEFDPLRYYKPEQKSAVHISSDFLPWGLGKHACPGRFFAVHLMKLMLGELFLKYDFENLGEKPKPVRLGDMEFPSEEAVVRMRRRKGNVGA</sequence>
<dbReference type="EMBL" id="JAXOVC010000009">
    <property type="protein sequence ID" value="KAK4497556.1"/>
    <property type="molecule type" value="Genomic_DNA"/>
</dbReference>
<dbReference type="InterPro" id="IPR036396">
    <property type="entry name" value="Cyt_P450_sf"/>
</dbReference>
<dbReference type="PANTHER" id="PTHR46206:SF1">
    <property type="entry name" value="P450, PUTATIVE (EUROFUNG)-RELATED"/>
    <property type="match status" value="1"/>
</dbReference>
<evidence type="ECO:0000256" key="2">
    <source>
        <dbReference type="ARBA" id="ARBA00010617"/>
    </source>
</evidence>
<comment type="cofactor">
    <cofactor evidence="1">
        <name>heme</name>
        <dbReference type="ChEBI" id="CHEBI:30413"/>
    </cofactor>
</comment>
<dbReference type="Pfam" id="PF00067">
    <property type="entry name" value="p450"/>
    <property type="match status" value="1"/>
</dbReference>
<keyword evidence="7 8" id="KW-0503">Monooxygenase</keyword>
<evidence type="ECO:0000256" key="3">
    <source>
        <dbReference type="ARBA" id="ARBA00022617"/>
    </source>
</evidence>
<keyword evidence="6 8" id="KW-0408">Iron</keyword>
<keyword evidence="9" id="KW-1133">Transmembrane helix</keyword>
<accession>A0ABR0E8K7</accession>
<dbReference type="Gene3D" id="1.10.630.10">
    <property type="entry name" value="Cytochrome P450"/>
    <property type="match status" value="1"/>
</dbReference>
<proteinExistence type="inferred from homology"/>
<keyword evidence="9" id="KW-0472">Membrane</keyword>
<evidence type="ECO:0000256" key="9">
    <source>
        <dbReference type="SAM" id="Phobius"/>
    </source>
</evidence>
<keyword evidence="5 8" id="KW-0560">Oxidoreductase</keyword>
<name>A0ABR0E8K7_ZASCE</name>
<keyword evidence="11" id="KW-1185">Reference proteome</keyword>
<evidence type="ECO:0000256" key="6">
    <source>
        <dbReference type="ARBA" id="ARBA00023004"/>
    </source>
</evidence>
<keyword evidence="4 8" id="KW-0479">Metal-binding</keyword>